<keyword evidence="6" id="KW-1185">Reference proteome</keyword>
<dbReference type="CDD" id="cd00067">
    <property type="entry name" value="GAL4"/>
    <property type="match status" value="1"/>
</dbReference>
<dbReference type="InterPro" id="IPR021858">
    <property type="entry name" value="Fun_TF"/>
</dbReference>
<dbReference type="GO" id="GO:0008270">
    <property type="term" value="F:zinc ion binding"/>
    <property type="evidence" value="ECO:0007669"/>
    <property type="project" value="InterPro"/>
</dbReference>
<feature type="compositionally biased region" description="Polar residues" evidence="3">
    <location>
        <begin position="22"/>
        <end position="33"/>
    </location>
</feature>
<dbReference type="InterPro" id="IPR001138">
    <property type="entry name" value="Zn2Cys6_DnaBD"/>
</dbReference>
<protein>
    <recommendedName>
        <fullName evidence="4">Zn(2)-C6 fungal-type domain-containing protein</fullName>
    </recommendedName>
</protein>
<keyword evidence="2" id="KW-0539">Nucleus</keyword>
<dbReference type="Proteomes" id="UP000757232">
    <property type="component" value="Unassembled WGS sequence"/>
</dbReference>
<feature type="region of interest" description="Disordered" evidence="3">
    <location>
        <begin position="217"/>
        <end position="261"/>
    </location>
</feature>
<dbReference type="SUPFAM" id="SSF57701">
    <property type="entry name" value="Zn2/Cys6 DNA-binding domain"/>
    <property type="match status" value="1"/>
</dbReference>
<evidence type="ECO:0000256" key="2">
    <source>
        <dbReference type="ARBA" id="ARBA00023242"/>
    </source>
</evidence>
<evidence type="ECO:0000313" key="6">
    <source>
        <dbReference type="Proteomes" id="UP000757232"/>
    </source>
</evidence>
<evidence type="ECO:0000256" key="1">
    <source>
        <dbReference type="ARBA" id="ARBA00004123"/>
    </source>
</evidence>
<feature type="compositionally biased region" description="Low complexity" evidence="3">
    <location>
        <begin position="231"/>
        <end position="244"/>
    </location>
</feature>
<dbReference type="Pfam" id="PF00172">
    <property type="entry name" value="Zn_clus"/>
    <property type="match status" value="1"/>
</dbReference>
<feature type="domain" description="Zn(2)-C6 fungal-type" evidence="4">
    <location>
        <begin position="152"/>
        <end position="182"/>
    </location>
</feature>
<feature type="compositionally biased region" description="Low complexity" evidence="3">
    <location>
        <begin position="52"/>
        <end position="64"/>
    </location>
</feature>
<feature type="compositionally biased region" description="Low complexity" evidence="3">
    <location>
        <begin position="689"/>
        <end position="708"/>
    </location>
</feature>
<dbReference type="EMBL" id="LNZH02000210">
    <property type="protein sequence ID" value="OCB85282.1"/>
    <property type="molecule type" value="Genomic_DNA"/>
</dbReference>
<dbReference type="GO" id="GO:0000981">
    <property type="term" value="F:DNA-binding transcription factor activity, RNA polymerase II-specific"/>
    <property type="evidence" value="ECO:0007669"/>
    <property type="project" value="InterPro"/>
</dbReference>
<feature type="region of interest" description="Disordered" evidence="3">
    <location>
        <begin position="296"/>
        <end position="316"/>
    </location>
</feature>
<name>A0A9Q5HSZ8_SANBA</name>
<evidence type="ECO:0000256" key="3">
    <source>
        <dbReference type="SAM" id="MobiDB-lite"/>
    </source>
</evidence>
<feature type="compositionally biased region" description="Polar residues" evidence="3">
    <location>
        <begin position="75"/>
        <end position="91"/>
    </location>
</feature>
<feature type="region of interest" description="Disordered" evidence="3">
    <location>
        <begin position="689"/>
        <end position="718"/>
    </location>
</feature>
<evidence type="ECO:0000259" key="4">
    <source>
        <dbReference type="PROSITE" id="PS50048"/>
    </source>
</evidence>
<dbReference type="Pfam" id="PF11951">
    <property type="entry name" value="Fungal_trans_2"/>
    <property type="match status" value="2"/>
</dbReference>
<feature type="compositionally biased region" description="Polar residues" evidence="3">
    <location>
        <begin position="221"/>
        <end position="230"/>
    </location>
</feature>
<comment type="subcellular location">
    <subcellularLocation>
        <location evidence="1">Nucleus</location>
    </subcellularLocation>
</comment>
<dbReference type="PANTHER" id="PTHR37534:SF46">
    <property type="entry name" value="ZN(II)2CYS6 TRANSCRIPTION FACTOR (EUROFUNG)"/>
    <property type="match status" value="1"/>
</dbReference>
<dbReference type="OrthoDB" id="5419315at2759"/>
<dbReference type="PANTHER" id="PTHR37534">
    <property type="entry name" value="TRANSCRIPTIONAL ACTIVATOR PROTEIN UGA3"/>
    <property type="match status" value="1"/>
</dbReference>
<comment type="caution">
    <text evidence="5">The sequence shown here is derived from an EMBL/GenBank/DDBJ whole genome shotgun (WGS) entry which is preliminary data.</text>
</comment>
<dbReference type="GO" id="GO:0005634">
    <property type="term" value="C:nucleus"/>
    <property type="evidence" value="ECO:0007669"/>
    <property type="project" value="UniProtKB-SubCell"/>
</dbReference>
<feature type="region of interest" description="Disordered" evidence="3">
    <location>
        <begin position="995"/>
        <end position="1036"/>
    </location>
</feature>
<dbReference type="PROSITE" id="PS00463">
    <property type="entry name" value="ZN2_CY6_FUNGAL_1"/>
    <property type="match status" value="1"/>
</dbReference>
<feature type="compositionally biased region" description="Polar residues" evidence="3">
    <location>
        <begin position="377"/>
        <end position="387"/>
    </location>
</feature>
<feature type="compositionally biased region" description="Low complexity" evidence="3">
    <location>
        <begin position="296"/>
        <end position="310"/>
    </location>
</feature>
<accession>A0A9Q5HSZ8</accession>
<feature type="region of interest" description="Disordered" evidence="3">
    <location>
        <begin position="361"/>
        <end position="394"/>
    </location>
</feature>
<organism evidence="5 6">
    <name type="scientific">Sanghuangporus baumii</name>
    <name type="common">Phellinus baumii</name>
    <dbReference type="NCBI Taxonomy" id="108892"/>
    <lineage>
        <taxon>Eukaryota</taxon>
        <taxon>Fungi</taxon>
        <taxon>Dikarya</taxon>
        <taxon>Basidiomycota</taxon>
        <taxon>Agaricomycotina</taxon>
        <taxon>Agaricomycetes</taxon>
        <taxon>Hymenochaetales</taxon>
        <taxon>Hymenochaetaceae</taxon>
        <taxon>Sanghuangporus</taxon>
    </lineage>
</organism>
<proteinExistence type="predicted"/>
<dbReference type="InterPro" id="IPR036864">
    <property type="entry name" value="Zn2-C6_fun-type_DNA-bd_sf"/>
</dbReference>
<dbReference type="PROSITE" id="PS50048">
    <property type="entry name" value="ZN2_CY6_FUNGAL_2"/>
    <property type="match status" value="1"/>
</dbReference>
<reference evidence="5" key="1">
    <citation type="submission" date="2016-06" db="EMBL/GenBank/DDBJ databases">
        <title>Draft Genome sequence of the fungus Inonotus baumii.</title>
        <authorList>
            <person name="Zhu H."/>
            <person name="Lin W."/>
        </authorList>
    </citation>
    <scope>NUCLEOTIDE SEQUENCE</scope>
    <source>
        <strain evidence="5">821</strain>
    </source>
</reference>
<dbReference type="AlphaFoldDB" id="A0A9Q5HSZ8"/>
<sequence>MCEPQTSAPHSLHNKHKDLNIFSDSFPATSTDPFQVPAAPRGGMLQTPYINSDHSISSSEDSPSPRTPPIFDAASSVSPHPTPSPNIQSLSLGPKESEGESDSDLCAPEQEAFPPESKSEDNNTIRHPLVVLAMDQQQNIPQPNQQNTGKGGCWTCRIRRKKCDEQRTDNSCQTCIRLRIDCLGWGPKRPAWMRDKQAVEAYKAGIKEKLIKAGMVRGQPRLTQSNASRASTLPSGTSTPSGSSAYGQPHPAHRSMSGPAAFGGLGGMGSINPMGAFGTMGGPMLDSSMPFEVNQQQYAQHQQHHAQSQSVRYGPYPSPRALQGFPSPHLSAQQVSNIPQASAVTGAGEFDYLGIPSQFEHDQHQQQHINRRLSFGVSPQHQRNTQQLERRRHSQVYTSSPSLAVVLIDRIASHRTASHSIRARLASRLSLSIPLLLSQSVVYSPTAAAPSAPVGPFVAGLVQGSSSSILLPVTFYLVLSPSLPFPAPQLRAFATLNASSRPLALLGLDLAEHVDARVFSRNIEARLFVRDGSGRVRKCPSDAPHPSTAIEDVFFAEFHLQCLVAEVILSSAALSPLFPQRSHLTSVITCDSSPSHGNSPYFTGLAGPFVGSTSMQGPSSSATDYSNDVFGTFRSGSDVTNISPAMRGLAVPGMNTITGVAGVSGSPSMISGDESLLFAGGGTYAAPSSRSPSASASASASEPSRSNSTPAAGYSDPLTDPALVDPHVQYYFDSVMPMQYSFASGRARGVLQNLFAREPYGALVNASCALAAKHNKTIRVARLLDPPDADPQQSTAQQFFNRACLQLANTTTHASDIGAAASSAGYSASDALASLHLVAYFSLQGGTGDWQIHLNMARNWLSQTALCAPENEAPKEALALMGEAEQLAAKMIIWYDVFAAISQQHSPRFLETCRRLFGSLISREASGQTAEITNMSHFMGCPEDVLLILAETAALAQWKAQERQIGTLSNRELLRRGVAIENRLLVSSIAEGAAPTASAETAQMHPTRPPGEHSGSSPAMSGSQVGQGGTVSPVSDAIGASRSSVASASTSSFDPLIAGERGTSGLGASGPRVFGTVHDGNLPDRKYPSDIYQRVGKVFLHTATLYLASVINDPSPSMASLPSDTSPSLIPNHLGNPEISNAVTAIVSDLANLTDVPVDRMFALPLALAGCMTDLLEQRQFIRSRLCSMDEAIGNVRSVRILMERVWAVRDSQGGVVDWYDIMRHDFGVEILLV</sequence>
<evidence type="ECO:0000313" key="5">
    <source>
        <dbReference type="EMBL" id="OCB85282.1"/>
    </source>
</evidence>
<dbReference type="SMART" id="SM00066">
    <property type="entry name" value="GAL4"/>
    <property type="match status" value="1"/>
</dbReference>
<feature type="region of interest" description="Disordered" evidence="3">
    <location>
        <begin position="22"/>
        <end position="122"/>
    </location>
</feature>
<gene>
    <name evidence="5" type="ORF">A7U60_g7587</name>
</gene>